<dbReference type="Proteomes" id="UP000600449">
    <property type="component" value="Unassembled WGS sequence"/>
</dbReference>
<evidence type="ECO:0000256" key="2">
    <source>
        <dbReference type="ARBA" id="ARBA00023125"/>
    </source>
</evidence>
<protein>
    <submittedName>
        <fullName evidence="7">RpiR family transcriptional regulator</fullName>
    </submittedName>
</protein>
<proteinExistence type="predicted"/>
<dbReference type="InterPro" id="IPR000281">
    <property type="entry name" value="HTH_RpiR"/>
</dbReference>
<evidence type="ECO:0000256" key="1">
    <source>
        <dbReference type="ARBA" id="ARBA00023015"/>
    </source>
</evidence>
<dbReference type="GO" id="GO:1901135">
    <property type="term" value="P:carbohydrate derivative metabolic process"/>
    <property type="evidence" value="ECO:0007669"/>
    <property type="project" value="InterPro"/>
</dbReference>
<sequence>MTHGSGGEMDRNESYDSLRARLKARYDDLSPHLQRLARLALDDPNFLALQTITAIAARASVQPSTIVRFAKEFGYDGFSGMQQVFKLRLIEGAPVYRERVFGEVAPIEGDRLARCADALIASLERLKATTPRERIARAVEILARADFVFVAGLRRSRPVSAYLAYGLSRLERRCAVLDFDGGMAGQQVANMRQGDVLCAIAFAEYSPVVVDAVRDAHLRDIPVVAITDTDSSPLALNASVHFVVDDDAHGAFRPISGAIGLVQTLIEEIAAGAASTLPVVQPAAASAPPDVGGRGHADQTAEPGARTGDRRRVARRTRGRDDA</sequence>
<evidence type="ECO:0000313" key="7">
    <source>
        <dbReference type="EMBL" id="GGK20616.1"/>
    </source>
</evidence>
<organism evidence="7 8">
    <name type="scientific">Salinarimonas ramus</name>
    <dbReference type="NCBI Taxonomy" id="690164"/>
    <lineage>
        <taxon>Bacteria</taxon>
        <taxon>Pseudomonadati</taxon>
        <taxon>Pseudomonadota</taxon>
        <taxon>Alphaproteobacteria</taxon>
        <taxon>Hyphomicrobiales</taxon>
        <taxon>Salinarimonadaceae</taxon>
        <taxon>Salinarimonas</taxon>
    </lineage>
</organism>
<feature type="compositionally biased region" description="Basic residues" evidence="4">
    <location>
        <begin position="312"/>
        <end position="323"/>
    </location>
</feature>
<comment type="caution">
    <text evidence="7">The sequence shown here is derived from an EMBL/GenBank/DDBJ whole genome shotgun (WGS) entry which is preliminary data.</text>
</comment>
<dbReference type="PROSITE" id="PS51071">
    <property type="entry name" value="HTH_RPIR"/>
    <property type="match status" value="1"/>
</dbReference>
<dbReference type="InterPro" id="IPR009057">
    <property type="entry name" value="Homeodomain-like_sf"/>
</dbReference>
<keyword evidence="3" id="KW-0804">Transcription</keyword>
<evidence type="ECO:0000256" key="3">
    <source>
        <dbReference type="ARBA" id="ARBA00023163"/>
    </source>
</evidence>
<dbReference type="EMBL" id="BMMF01000001">
    <property type="protein sequence ID" value="GGK20616.1"/>
    <property type="molecule type" value="Genomic_DNA"/>
</dbReference>
<gene>
    <name evidence="7" type="ORF">GCM10011322_04110</name>
</gene>
<dbReference type="SUPFAM" id="SSF53697">
    <property type="entry name" value="SIS domain"/>
    <property type="match status" value="1"/>
</dbReference>
<dbReference type="PROSITE" id="PS51464">
    <property type="entry name" value="SIS"/>
    <property type="match status" value="1"/>
</dbReference>
<dbReference type="GO" id="GO:0097367">
    <property type="term" value="F:carbohydrate derivative binding"/>
    <property type="evidence" value="ECO:0007669"/>
    <property type="project" value="InterPro"/>
</dbReference>
<evidence type="ECO:0000259" key="5">
    <source>
        <dbReference type="PROSITE" id="PS51071"/>
    </source>
</evidence>
<evidence type="ECO:0000313" key="8">
    <source>
        <dbReference type="Proteomes" id="UP000600449"/>
    </source>
</evidence>
<evidence type="ECO:0000256" key="4">
    <source>
        <dbReference type="SAM" id="MobiDB-lite"/>
    </source>
</evidence>
<dbReference type="Gene3D" id="3.40.50.10490">
    <property type="entry name" value="Glucose-6-phosphate isomerase like protein, domain 1"/>
    <property type="match status" value="1"/>
</dbReference>
<dbReference type="Gene3D" id="1.10.10.10">
    <property type="entry name" value="Winged helix-like DNA-binding domain superfamily/Winged helix DNA-binding domain"/>
    <property type="match status" value="1"/>
</dbReference>
<keyword evidence="8" id="KW-1185">Reference proteome</keyword>
<dbReference type="InterPro" id="IPR001347">
    <property type="entry name" value="SIS_dom"/>
</dbReference>
<reference evidence="7 8" key="1">
    <citation type="journal article" date="2014" name="Int. J. Syst. Evol. Microbiol.">
        <title>Complete genome sequence of Corynebacterium casei LMG S-19264T (=DSM 44701T), isolated from a smear-ripened cheese.</title>
        <authorList>
            <consortium name="US DOE Joint Genome Institute (JGI-PGF)"/>
            <person name="Walter F."/>
            <person name="Albersmeier A."/>
            <person name="Kalinowski J."/>
            <person name="Ruckert C."/>
        </authorList>
    </citation>
    <scope>NUCLEOTIDE SEQUENCE [LARGE SCALE GENOMIC DNA]</scope>
    <source>
        <strain evidence="7 8">CGMCC 1.9161</strain>
    </source>
</reference>
<dbReference type="SUPFAM" id="SSF46689">
    <property type="entry name" value="Homeodomain-like"/>
    <property type="match status" value="1"/>
</dbReference>
<dbReference type="CDD" id="cd05013">
    <property type="entry name" value="SIS_RpiR"/>
    <property type="match status" value="1"/>
</dbReference>
<dbReference type="GO" id="GO:0003700">
    <property type="term" value="F:DNA-binding transcription factor activity"/>
    <property type="evidence" value="ECO:0007669"/>
    <property type="project" value="InterPro"/>
</dbReference>
<name>A0A917Q612_9HYPH</name>
<feature type="domain" description="SIS" evidence="6">
    <location>
        <begin position="138"/>
        <end position="282"/>
    </location>
</feature>
<accession>A0A917Q612</accession>
<dbReference type="Pfam" id="PF01380">
    <property type="entry name" value="SIS"/>
    <property type="match status" value="1"/>
</dbReference>
<feature type="domain" description="HTH rpiR-type" evidence="5">
    <location>
        <begin position="16"/>
        <end position="92"/>
    </location>
</feature>
<dbReference type="PANTHER" id="PTHR30514:SF20">
    <property type="entry name" value="TRANSCRIPTIONAL REGULATOR"/>
    <property type="match status" value="1"/>
</dbReference>
<dbReference type="GO" id="GO:0003677">
    <property type="term" value="F:DNA binding"/>
    <property type="evidence" value="ECO:0007669"/>
    <property type="project" value="UniProtKB-KW"/>
</dbReference>
<evidence type="ECO:0000259" key="6">
    <source>
        <dbReference type="PROSITE" id="PS51464"/>
    </source>
</evidence>
<dbReference type="PANTHER" id="PTHR30514">
    <property type="entry name" value="GLUCOKINASE"/>
    <property type="match status" value="1"/>
</dbReference>
<feature type="region of interest" description="Disordered" evidence="4">
    <location>
        <begin position="283"/>
        <end position="323"/>
    </location>
</feature>
<dbReference type="InterPro" id="IPR036388">
    <property type="entry name" value="WH-like_DNA-bd_sf"/>
</dbReference>
<keyword evidence="1" id="KW-0805">Transcription regulation</keyword>
<dbReference type="InterPro" id="IPR035472">
    <property type="entry name" value="RpiR-like_SIS"/>
</dbReference>
<keyword evidence="2" id="KW-0238">DNA-binding</keyword>
<dbReference type="RefSeq" id="WP_188908979.1">
    <property type="nucleotide sequence ID" value="NZ_BMMF01000001.1"/>
</dbReference>
<dbReference type="InterPro" id="IPR047640">
    <property type="entry name" value="RpiR-like"/>
</dbReference>
<dbReference type="InterPro" id="IPR046348">
    <property type="entry name" value="SIS_dom_sf"/>
</dbReference>
<dbReference type="AlphaFoldDB" id="A0A917Q612"/>
<dbReference type="Pfam" id="PF01418">
    <property type="entry name" value="HTH_6"/>
    <property type="match status" value="1"/>
</dbReference>